<dbReference type="Proteomes" id="UP000230066">
    <property type="component" value="Unassembled WGS sequence"/>
</dbReference>
<dbReference type="PANTHER" id="PTHR13621">
    <property type="entry name" value="PROLINE-RICH PROTEIN PRCC"/>
    <property type="match status" value="1"/>
</dbReference>
<gene>
    <name evidence="2" type="ORF">D915_001312</name>
</gene>
<evidence type="ECO:0000256" key="1">
    <source>
        <dbReference type="SAM" id="MobiDB-lite"/>
    </source>
</evidence>
<dbReference type="GO" id="GO:0005634">
    <property type="term" value="C:nucleus"/>
    <property type="evidence" value="ECO:0007669"/>
    <property type="project" value="TreeGrafter"/>
</dbReference>
<accession>A0A4E0RIJ7</accession>
<reference evidence="2" key="1">
    <citation type="submission" date="2019-03" db="EMBL/GenBank/DDBJ databases">
        <title>Improved annotation for the trematode Fasciola hepatica.</title>
        <authorList>
            <person name="Choi Y.-J."/>
            <person name="Martin J."/>
            <person name="Mitreva M."/>
        </authorList>
    </citation>
    <scope>NUCLEOTIDE SEQUENCE [LARGE SCALE GENOMIC DNA]</scope>
</reference>
<keyword evidence="3" id="KW-1185">Reference proteome</keyword>
<feature type="region of interest" description="Disordered" evidence="1">
    <location>
        <begin position="1"/>
        <end position="23"/>
    </location>
</feature>
<dbReference type="InterPro" id="IPR018800">
    <property type="entry name" value="PRCC"/>
</dbReference>
<feature type="region of interest" description="Disordered" evidence="1">
    <location>
        <begin position="169"/>
        <end position="195"/>
    </location>
</feature>
<dbReference type="PANTHER" id="PTHR13621:SF2">
    <property type="entry name" value="PROLINE-RICH PROTEIN PRCC"/>
    <property type="match status" value="1"/>
</dbReference>
<proteinExistence type="predicted"/>
<feature type="region of interest" description="Disordered" evidence="1">
    <location>
        <begin position="84"/>
        <end position="112"/>
    </location>
</feature>
<name>A0A4E0RIJ7_FASHE</name>
<dbReference type="Pfam" id="PF10253">
    <property type="entry name" value="PRCC"/>
    <property type="match status" value="1"/>
</dbReference>
<dbReference type="AlphaFoldDB" id="A0A4E0RIJ7"/>
<protein>
    <submittedName>
        <fullName evidence="2">General transcription factor II-I repeat domain-containing protein 2</fullName>
    </submittedName>
</protein>
<evidence type="ECO:0000313" key="2">
    <source>
        <dbReference type="EMBL" id="THD27836.1"/>
    </source>
</evidence>
<comment type="caution">
    <text evidence="2">The sequence shown here is derived from an EMBL/GenBank/DDBJ whole genome shotgun (WGS) entry which is preliminary data.</text>
</comment>
<feature type="compositionally biased region" description="Acidic residues" evidence="1">
    <location>
        <begin position="9"/>
        <end position="23"/>
    </location>
</feature>
<evidence type="ECO:0000313" key="3">
    <source>
        <dbReference type="Proteomes" id="UP000230066"/>
    </source>
</evidence>
<organism evidence="2 3">
    <name type="scientific">Fasciola hepatica</name>
    <name type="common">Liver fluke</name>
    <dbReference type="NCBI Taxonomy" id="6192"/>
    <lineage>
        <taxon>Eukaryota</taxon>
        <taxon>Metazoa</taxon>
        <taxon>Spiralia</taxon>
        <taxon>Lophotrochozoa</taxon>
        <taxon>Platyhelminthes</taxon>
        <taxon>Trematoda</taxon>
        <taxon>Digenea</taxon>
        <taxon>Plagiorchiida</taxon>
        <taxon>Echinostomata</taxon>
        <taxon>Echinostomatoidea</taxon>
        <taxon>Fasciolidae</taxon>
        <taxon>Fasciola</taxon>
    </lineage>
</organism>
<dbReference type="EMBL" id="JXXN02000308">
    <property type="protein sequence ID" value="THD27836.1"/>
    <property type="molecule type" value="Genomic_DNA"/>
</dbReference>
<sequence>MAIVAYDSSSDDELDDDELAAEDSVDFTQRHGLCDRSTGDVSDMVEPEYKMRVPKSAKTVGANDLKASKTNSGRILLSIPSLDELDSSDESADESHKPMKKQHLKNFGPRSAPQSASLLSLLPPTRALIVREGAKPMIPHQLTVKRHSSSKVVLPQAAMASKATLDVDTWDDGINTSKQEDDEDRDEGATSSFFSFYHPTSEDAQAVAGARQAAASSVIQSVLSSDSPGSSEQQIKAVNDTVQSAFFTATTVKTGVAKPTIRTPSLCPIERSVLENLDVPKPPQGEQDASEDDHCYWSDQTFVPGPERKRARINLPDVRGTIPIDELLNTSNQPIREVSQDDLTAGASLELMKSVTSDESQYVSKRASADDDPGKLAHRKHQITWLAFQAQESEMELEKRWAEARRNKASNRAKYGF</sequence>